<evidence type="ECO:0000259" key="1">
    <source>
        <dbReference type="PROSITE" id="PS51819"/>
    </source>
</evidence>
<dbReference type="EMBL" id="CAJPVI010000043">
    <property type="protein sequence ID" value="CAG2157950.1"/>
    <property type="molecule type" value="Genomic_DNA"/>
</dbReference>
<sequence length="132" mass="14448">MQLDHATIVSEDLATVRQFLIEVAGLQEGPRPPFRFEGYWLYLDGRPVVHLAPATREGIDGLALNRIDHIAFRIGSRGEWAALLARLDARKISHHVSSLPPLQDVQLFVSIAPGVGVEFVTALANVVGQTTT</sequence>
<name>A0ABN7Q5I8_9BURK</name>
<dbReference type="InterPro" id="IPR037523">
    <property type="entry name" value="VOC_core"/>
</dbReference>
<dbReference type="InterPro" id="IPR029068">
    <property type="entry name" value="Glyas_Bleomycin-R_OHBP_Dase"/>
</dbReference>
<dbReference type="SUPFAM" id="SSF54593">
    <property type="entry name" value="Glyoxalase/Bleomycin resistance protein/Dihydroxybiphenyl dioxygenase"/>
    <property type="match status" value="1"/>
</dbReference>
<evidence type="ECO:0000313" key="3">
    <source>
        <dbReference type="Proteomes" id="UP000672657"/>
    </source>
</evidence>
<comment type="caution">
    <text evidence="2">The sequence shown here is derived from an EMBL/GenBank/DDBJ whole genome shotgun (WGS) entry which is preliminary data.</text>
</comment>
<dbReference type="Proteomes" id="UP000672657">
    <property type="component" value="Unassembled WGS sequence"/>
</dbReference>
<gene>
    <name evidence="2" type="ORF">LMG26411_05770</name>
</gene>
<keyword evidence="3" id="KW-1185">Reference proteome</keyword>
<protein>
    <recommendedName>
        <fullName evidence="1">VOC domain-containing protein</fullName>
    </recommendedName>
</protein>
<evidence type="ECO:0000313" key="2">
    <source>
        <dbReference type="EMBL" id="CAG2157950.1"/>
    </source>
</evidence>
<reference evidence="2 3" key="1">
    <citation type="submission" date="2021-03" db="EMBL/GenBank/DDBJ databases">
        <authorList>
            <person name="Peeters C."/>
        </authorList>
    </citation>
    <scope>NUCLEOTIDE SEQUENCE [LARGE SCALE GENOMIC DNA]</scope>
    <source>
        <strain evidence="2 3">LMG 26411</strain>
    </source>
</reference>
<dbReference type="Gene3D" id="3.10.180.10">
    <property type="entry name" value="2,3-Dihydroxybiphenyl 1,2-Dioxygenase, domain 1"/>
    <property type="match status" value="1"/>
</dbReference>
<accession>A0ABN7Q5I8</accession>
<dbReference type="RefSeq" id="WP_211956626.1">
    <property type="nucleotide sequence ID" value="NZ_CAJPVI010000043.1"/>
</dbReference>
<feature type="domain" description="VOC" evidence="1">
    <location>
        <begin position="2"/>
        <end position="122"/>
    </location>
</feature>
<dbReference type="PROSITE" id="PS51819">
    <property type="entry name" value="VOC"/>
    <property type="match status" value="1"/>
</dbReference>
<organism evidence="2 3">
    <name type="scientific">Cupriavidus numazuensis</name>
    <dbReference type="NCBI Taxonomy" id="221992"/>
    <lineage>
        <taxon>Bacteria</taxon>
        <taxon>Pseudomonadati</taxon>
        <taxon>Pseudomonadota</taxon>
        <taxon>Betaproteobacteria</taxon>
        <taxon>Burkholderiales</taxon>
        <taxon>Burkholderiaceae</taxon>
        <taxon>Cupriavidus</taxon>
    </lineage>
</organism>
<proteinExistence type="predicted"/>